<name>A0A0G0JRI6_9BACT</name>
<dbReference type="GO" id="GO:0051287">
    <property type="term" value="F:NAD binding"/>
    <property type="evidence" value="ECO:0007669"/>
    <property type="project" value="InterPro"/>
</dbReference>
<evidence type="ECO:0000313" key="7">
    <source>
        <dbReference type="EMBL" id="KKQ70148.1"/>
    </source>
</evidence>
<dbReference type="InterPro" id="IPR036291">
    <property type="entry name" value="NAD(P)-bd_dom_sf"/>
</dbReference>
<evidence type="ECO:0000256" key="3">
    <source>
        <dbReference type="ARBA" id="ARBA00023027"/>
    </source>
</evidence>
<organism evidence="7 8">
    <name type="scientific">Candidatus Shapirobacteria bacterium GW2011_GWE2_38_30</name>
    <dbReference type="NCBI Taxonomy" id="1618490"/>
    <lineage>
        <taxon>Bacteria</taxon>
        <taxon>Candidatus Shapironibacteriota</taxon>
    </lineage>
</organism>
<evidence type="ECO:0000259" key="5">
    <source>
        <dbReference type="Pfam" id="PF00389"/>
    </source>
</evidence>
<dbReference type="STRING" id="1618490.US90_C0008G0040"/>
<comment type="similarity">
    <text evidence="1 4">Belongs to the D-isomer specific 2-hydroxyacid dehydrogenase family.</text>
</comment>
<dbReference type="InterPro" id="IPR006140">
    <property type="entry name" value="D-isomer_DH_NAD-bd"/>
</dbReference>
<proteinExistence type="inferred from homology"/>
<dbReference type="Gene3D" id="3.40.50.720">
    <property type="entry name" value="NAD(P)-binding Rossmann-like Domain"/>
    <property type="match status" value="2"/>
</dbReference>
<evidence type="ECO:0000256" key="1">
    <source>
        <dbReference type="ARBA" id="ARBA00005854"/>
    </source>
</evidence>
<gene>
    <name evidence="7" type="ORF">US90_C0008G0040</name>
</gene>
<keyword evidence="2 4" id="KW-0560">Oxidoreductase</keyword>
<dbReference type="PANTHER" id="PTHR43026:SF1">
    <property type="entry name" value="2-HYDROXYACID DEHYDROGENASE HOMOLOG 1-RELATED"/>
    <property type="match status" value="1"/>
</dbReference>
<sequence length="338" mass="37596">MSDLKIAFFGVKPWERELIEKEIINLEATGIGIFEEEVQDKIDLASNYEVISPFIYSKMSKEVIDKLPDLKMIATRSTGTDHIDIKECEKRKIVVKNVPVYGSHTVAEYTFALILAITKKIVSANQAVEDGEFSPEGLTGIDLEGKTLGVIGAGKIGQNVIRIAKGFGMKVVAVERARDEKLAKSLGFKYVDLENLLKDSDVVTVHVPYFPATSNDPGTYHLINRTNIKLMKEGSYLINTSRGPIIETEAIIWALNKGILAGAGLDVTEEETMLESCSTVMGDKISKDDLKELLSYHLLRDRDDVVFTPHNAFNTKEALERIVKTTVENIGEYIQKNL</sequence>
<dbReference type="InterPro" id="IPR029753">
    <property type="entry name" value="D-isomer_DH_CS"/>
</dbReference>
<dbReference type="EMBL" id="LBUT01000008">
    <property type="protein sequence ID" value="KKQ70148.1"/>
    <property type="molecule type" value="Genomic_DNA"/>
</dbReference>
<evidence type="ECO:0008006" key="9">
    <source>
        <dbReference type="Google" id="ProtNLM"/>
    </source>
</evidence>
<comment type="caution">
    <text evidence="7">The sequence shown here is derived from an EMBL/GenBank/DDBJ whole genome shotgun (WGS) entry which is preliminary data.</text>
</comment>
<dbReference type="SUPFAM" id="SSF52283">
    <property type="entry name" value="Formate/glycerate dehydrogenase catalytic domain-like"/>
    <property type="match status" value="1"/>
</dbReference>
<dbReference type="InterPro" id="IPR058205">
    <property type="entry name" value="D-LDH-like"/>
</dbReference>
<keyword evidence="3" id="KW-0520">NAD</keyword>
<evidence type="ECO:0000256" key="2">
    <source>
        <dbReference type="ARBA" id="ARBA00023002"/>
    </source>
</evidence>
<dbReference type="Proteomes" id="UP000034406">
    <property type="component" value="Unassembled WGS sequence"/>
</dbReference>
<protein>
    <recommendedName>
        <fullName evidence="9">D-isomer specific 2-hydroxyacid dehydrogenase NAD-binding protein</fullName>
    </recommendedName>
</protein>
<evidence type="ECO:0000259" key="6">
    <source>
        <dbReference type="Pfam" id="PF02826"/>
    </source>
</evidence>
<reference evidence="7 8" key="1">
    <citation type="journal article" date="2015" name="Nature">
        <title>rRNA introns, odd ribosomes, and small enigmatic genomes across a large radiation of phyla.</title>
        <authorList>
            <person name="Brown C.T."/>
            <person name="Hug L.A."/>
            <person name="Thomas B.C."/>
            <person name="Sharon I."/>
            <person name="Castelle C.J."/>
            <person name="Singh A."/>
            <person name="Wilkins M.J."/>
            <person name="Williams K.H."/>
            <person name="Banfield J.F."/>
        </authorList>
    </citation>
    <scope>NUCLEOTIDE SEQUENCE [LARGE SCALE GENOMIC DNA]</scope>
</reference>
<dbReference type="PROSITE" id="PS00671">
    <property type="entry name" value="D_2_HYDROXYACID_DH_3"/>
    <property type="match status" value="1"/>
</dbReference>
<dbReference type="SUPFAM" id="SSF51735">
    <property type="entry name" value="NAD(P)-binding Rossmann-fold domains"/>
    <property type="match status" value="1"/>
</dbReference>
<accession>A0A0G0JRI6</accession>
<dbReference type="GO" id="GO:0008720">
    <property type="term" value="F:D-lactate dehydrogenase (NAD+) activity"/>
    <property type="evidence" value="ECO:0007669"/>
    <property type="project" value="TreeGrafter"/>
</dbReference>
<dbReference type="AlphaFoldDB" id="A0A0G0JRI6"/>
<dbReference type="PANTHER" id="PTHR43026">
    <property type="entry name" value="2-HYDROXYACID DEHYDROGENASE HOMOLOG 1-RELATED"/>
    <property type="match status" value="1"/>
</dbReference>
<feature type="domain" description="D-isomer specific 2-hydroxyacid dehydrogenase NAD-binding" evidence="6">
    <location>
        <begin position="111"/>
        <end position="312"/>
    </location>
</feature>
<dbReference type="Pfam" id="PF02826">
    <property type="entry name" value="2-Hacid_dh_C"/>
    <property type="match status" value="1"/>
</dbReference>
<dbReference type="PATRIC" id="fig|1618490.4.peg.411"/>
<dbReference type="InterPro" id="IPR006139">
    <property type="entry name" value="D-isomer_2_OHA_DH_cat_dom"/>
</dbReference>
<dbReference type="Pfam" id="PF00389">
    <property type="entry name" value="2-Hacid_dh"/>
    <property type="match status" value="1"/>
</dbReference>
<feature type="domain" description="D-isomer specific 2-hydroxyacid dehydrogenase catalytic" evidence="5">
    <location>
        <begin position="12"/>
        <end position="336"/>
    </location>
</feature>
<evidence type="ECO:0000256" key="4">
    <source>
        <dbReference type="RuleBase" id="RU003719"/>
    </source>
</evidence>
<evidence type="ECO:0000313" key="8">
    <source>
        <dbReference type="Proteomes" id="UP000034406"/>
    </source>
</evidence>